<dbReference type="Pfam" id="PF08352">
    <property type="entry name" value="oligo_HPY"/>
    <property type="match status" value="1"/>
</dbReference>
<dbReference type="RefSeq" id="WP_188724924.1">
    <property type="nucleotide sequence ID" value="NZ_BMJD01000009.1"/>
</dbReference>
<evidence type="ECO:0000256" key="2">
    <source>
        <dbReference type="ARBA" id="ARBA00022448"/>
    </source>
</evidence>
<dbReference type="PROSITE" id="PS00211">
    <property type="entry name" value="ABC_TRANSPORTER_1"/>
    <property type="match status" value="1"/>
</dbReference>
<reference evidence="6" key="1">
    <citation type="journal article" date="2014" name="Int. J. Syst. Evol. Microbiol.">
        <title>Complete genome sequence of Corynebacterium casei LMG S-19264T (=DSM 44701T), isolated from a smear-ripened cheese.</title>
        <authorList>
            <consortium name="US DOE Joint Genome Institute (JGI-PGF)"/>
            <person name="Walter F."/>
            <person name="Albersmeier A."/>
            <person name="Kalinowski J."/>
            <person name="Ruckert C."/>
        </authorList>
    </citation>
    <scope>NUCLEOTIDE SEQUENCE</scope>
    <source>
        <strain evidence="6">CGMCC 1.15454</strain>
    </source>
</reference>
<sequence>MVSDNKNILTVKDLKKHYPVKSNFLNKDKKVVKAVDGINLAIKKGETLGLVGESGCGKSTFGRTILRLIESTSGSVLYNGNNILSYNNKEVRSLRSEMQIIFQDAGASLNPRMTLGEIIRTPLEIFRLAKGTEVEERVIELLNLVGLNESYIHRFPHELSGGQKQRVGIARALAVNPKFLVCDEPVSALDVSVQSQILNLMKKLKETLNLTYLFISHDLSVVNHICDRVAVMYLGKIVEIAHRDKLFNNPSHPYTKALLSAIPIPDPTINRERIVLEGDVPNPTDPPKGCRFYNRCQYRMEKCASIYPSIDKIDDNHFVACHLYHKNG</sequence>
<keyword evidence="3" id="KW-0547">Nucleotide-binding</keyword>
<evidence type="ECO:0000256" key="1">
    <source>
        <dbReference type="ARBA" id="ARBA00005417"/>
    </source>
</evidence>
<dbReference type="InterPro" id="IPR017871">
    <property type="entry name" value="ABC_transporter-like_CS"/>
</dbReference>
<dbReference type="Gene3D" id="3.40.50.300">
    <property type="entry name" value="P-loop containing nucleotide triphosphate hydrolases"/>
    <property type="match status" value="1"/>
</dbReference>
<dbReference type="Pfam" id="PF00005">
    <property type="entry name" value="ABC_tran"/>
    <property type="match status" value="1"/>
</dbReference>
<reference evidence="6" key="2">
    <citation type="submission" date="2020-09" db="EMBL/GenBank/DDBJ databases">
        <authorList>
            <person name="Sun Q."/>
            <person name="Zhou Y."/>
        </authorList>
    </citation>
    <scope>NUCLEOTIDE SEQUENCE</scope>
    <source>
        <strain evidence="6">CGMCC 1.15454</strain>
    </source>
</reference>
<keyword evidence="7" id="KW-1185">Reference proteome</keyword>
<dbReference type="Proteomes" id="UP000621492">
    <property type="component" value="Unassembled WGS sequence"/>
</dbReference>
<evidence type="ECO:0000256" key="3">
    <source>
        <dbReference type="ARBA" id="ARBA00022741"/>
    </source>
</evidence>
<dbReference type="InterPro" id="IPR003593">
    <property type="entry name" value="AAA+_ATPase"/>
</dbReference>
<dbReference type="SUPFAM" id="SSF52540">
    <property type="entry name" value="P-loop containing nucleoside triphosphate hydrolases"/>
    <property type="match status" value="1"/>
</dbReference>
<protein>
    <submittedName>
        <fullName evidence="6">ABC transporter ATP-binding protein</fullName>
    </submittedName>
</protein>
<dbReference type="EMBL" id="BMJD01000009">
    <property type="protein sequence ID" value="GGB39205.1"/>
    <property type="molecule type" value="Genomic_DNA"/>
</dbReference>
<evidence type="ECO:0000256" key="4">
    <source>
        <dbReference type="ARBA" id="ARBA00022840"/>
    </source>
</evidence>
<feature type="domain" description="ABC transporter" evidence="5">
    <location>
        <begin position="9"/>
        <end position="259"/>
    </location>
</feature>
<dbReference type="InterPro" id="IPR003439">
    <property type="entry name" value="ABC_transporter-like_ATP-bd"/>
</dbReference>
<organism evidence="6 7">
    <name type="scientific">Lentibacillus populi</name>
    <dbReference type="NCBI Taxonomy" id="1827502"/>
    <lineage>
        <taxon>Bacteria</taxon>
        <taxon>Bacillati</taxon>
        <taxon>Bacillota</taxon>
        <taxon>Bacilli</taxon>
        <taxon>Bacillales</taxon>
        <taxon>Bacillaceae</taxon>
        <taxon>Lentibacillus</taxon>
    </lineage>
</organism>
<comment type="caution">
    <text evidence="6">The sequence shown here is derived from an EMBL/GenBank/DDBJ whole genome shotgun (WGS) entry which is preliminary data.</text>
</comment>
<comment type="similarity">
    <text evidence="1">Belongs to the ABC transporter superfamily.</text>
</comment>
<dbReference type="NCBIfam" id="TIGR01727">
    <property type="entry name" value="oligo_HPY"/>
    <property type="match status" value="1"/>
</dbReference>
<dbReference type="GO" id="GO:0015833">
    <property type="term" value="P:peptide transport"/>
    <property type="evidence" value="ECO:0007669"/>
    <property type="project" value="InterPro"/>
</dbReference>
<dbReference type="FunFam" id="3.40.50.300:FF:000016">
    <property type="entry name" value="Oligopeptide ABC transporter ATP-binding component"/>
    <property type="match status" value="1"/>
</dbReference>
<dbReference type="PANTHER" id="PTHR43776">
    <property type="entry name" value="TRANSPORT ATP-BINDING PROTEIN"/>
    <property type="match status" value="1"/>
</dbReference>
<dbReference type="GO" id="GO:0016887">
    <property type="term" value="F:ATP hydrolysis activity"/>
    <property type="evidence" value="ECO:0007669"/>
    <property type="project" value="InterPro"/>
</dbReference>
<keyword evidence="4 6" id="KW-0067">ATP-binding</keyword>
<dbReference type="InterPro" id="IPR013563">
    <property type="entry name" value="Oligopep_ABC_C"/>
</dbReference>
<dbReference type="CDD" id="cd03257">
    <property type="entry name" value="ABC_NikE_OppD_transporters"/>
    <property type="match status" value="1"/>
</dbReference>
<evidence type="ECO:0000259" key="5">
    <source>
        <dbReference type="PROSITE" id="PS50893"/>
    </source>
</evidence>
<dbReference type="AlphaFoldDB" id="A0A9W5TWY5"/>
<dbReference type="GO" id="GO:0005524">
    <property type="term" value="F:ATP binding"/>
    <property type="evidence" value="ECO:0007669"/>
    <property type="project" value="UniProtKB-KW"/>
</dbReference>
<proteinExistence type="inferred from homology"/>
<name>A0A9W5TWY5_9BACI</name>
<dbReference type="InterPro" id="IPR027417">
    <property type="entry name" value="P-loop_NTPase"/>
</dbReference>
<accession>A0A9W5TWY5</accession>
<evidence type="ECO:0000313" key="7">
    <source>
        <dbReference type="Proteomes" id="UP000621492"/>
    </source>
</evidence>
<evidence type="ECO:0000313" key="6">
    <source>
        <dbReference type="EMBL" id="GGB39205.1"/>
    </source>
</evidence>
<dbReference type="GO" id="GO:0055085">
    <property type="term" value="P:transmembrane transport"/>
    <property type="evidence" value="ECO:0007669"/>
    <property type="project" value="UniProtKB-ARBA"/>
</dbReference>
<dbReference type="PANTHER" id="PTHR43776:SF8">
    <property type="entry name" value="ABC TRANSPORTER, ATP-BINDING PROTEIN"/>
    <property type="match status" value="1"/>
</dbReference>
<dbReference type="PROSITE" id="PS50893">
    <property type="entry name" value="ABC_TRANSPORTER_2"/>
    <property type="match status" value="1"/>
</dbReference>
<dbReference type="SMART" id="SM00382">
    <property type="entry name" value="AAA"/>
    <property type="match status" value="1"/>
</dbReference>
<keyword evidence="2" id="KW-0813">Transport</keyword>
<gene>
    <name evidence="6" type="ORF">GCM10011409_15950</name>
</gene>
<dbReference type="InterPro" id="IPR050319">
    <property type="entry name" value="ABC_transp_ATP-bind"/>
</dbReference>